<feature type="domain" description="CMP/dCMP-type deaminase" evidence="5">
    <location>
        <begin position="5"/>
        <end position="148"/>
    </location>
</feature>
<dbReference type="InterPro" id="IPR016193">
    <property type="entry name" value="Cytidine_deaminase-like"/>
</dbReference>
<accession>A0A7I8D363</accession>
<feature type="binding site" evidence="4">
    <location>
        <position position="117"/>
    </location>
    <ligand>
        <name>Zn(2+)</name>
        <dbReference type="ChEBI" id="CHEBI:29105"/>
        <note>catalytic</note>
    </ligand>
</feature>
<feature type="binding site" evidence="4">
    <location>
        <position position="120"/>
    </location>
    <ligand>
        <name>Zn(2+)</name>
        <dbReference type="ChEBI" id="CHEBI:29105"/>
        <note>catalytic</note>
    </ligand>
</feature>
<dbReference type="GO" id="GO:0005737">
    <property type="term" value="C:cytoplasm"/>
    <property type="evidence" value="ECO:0007669"/>
    <property type="project" value="TreeGrafter"/>
</dbReference>
<dbReference type="GO" id="GO:0008270">
    <property type="term" value="F:zinc ion binding"/>
    <property type="evidence" value="ECO:0007669"/>
    <property type="project" value="InterPro"/>
</dbReference>
<dbReference type="PIRSF" id="PIRSF006019">
    <property type="entry name" value="dCMP_deaminase"/>
    <property type="match status" value="1"/>
</dbReference>
<dbReference type="Pfam" id="PF00383">
    <property type="entry name" value="dCMP_cyt_deam_1"/>
    <property type="match status" value="1"/>
</dbReference>
<sequence>MKRRDKENYYLDIAETVAERSTCLRRGFGAIIVKNDQIIATGYNGAPRGSKNCSDLGVCLREEMGIPRGERYELCRSVHAEANAIISAARNDMIDATLYLACKDMKTGELVAGTNSCSMCKRLIINAGIKRVVIRNTRDEFTAIYVQDWVDDDNAINGIGGY</sequence>
<dbReference type="PROSITE" id="PS51747">
    <property type="entry name" value="CYT_DCMP_DEAMINASES_2"/>
    <property type="match status" value="1"/>
</dbReference>
<dbReference type="PANTHER" id="PTHR11086:SF18">
    <property type="entry name" value="DEOXYCYTIDYLATE DEAMINASE"/>
    <property type="match status" value="1"/>
</dbReference>
<dbReference type="GO" id="GO:0004132">
    <property type="term" value="F:dCMP deaminase activity"/>
    <property type="evidence" value="ECO:0007669"/>
    <property type="project" value="InterPro"/>
</dbReference>
<reference evidence="7" key="1">
    <citation type="submission" date="2020-07" db="EMBL/GenBank/DDBJ databases">
        <title>Complete genome sequencing of Clostridia bacterium strain 12CBH8.</title>
        <authorList>
            <person name="Sakamoto M."/>
            <person name="Murakami T."/>
            <person name="Mori H."/>
        </authorList>
    </citation>
    <scope>NUCLEOTIDE SEQUENCE [LARGE SCALE GENOMIC DNA]</scope>
    <source>
        <strain evidence="7">12CBH8</strain>
    </source>
</reference>
<organism evidence="6 7">
    <name type="scientific">Solibaculum mannosilyticum</name>
    <dbReference type="NCBI Taxonomy" id="2780922"/>
    <lineage>
        <taxon>Bacteria</taxon>
        <taxon>Bacillati</taxon>
        <taxon>Bacillota</taxon>
        <taxon>Clostridia</taxon>
        <taxon>Eubacteriales</taxon>
        <taxon>Oscillospiraceae</taxon>
        <taxon>Solibaculum</taxon>
    </lineage>
</organism>
<evidence type="ECO:0000256" key="1">
    <source>
        <dbReference type="ARBA" id="ARBA00001947"/>
    </source>
</evidence>
<evidence type="ECO:0000313" key="6">
    <source>
        <dbReference type="EMBL" id="BCI59929.1"/>
    </source>
</evidence>
<evidence type="ECO:0000256" key="2">
    <source>
        <dbReference type="ARBA" id="ARBA00022801"/>
    </source>
</evidence>
<keyword evidence="4" id="KW-0862">Zinc</keyword>
<dbReference type="InterPro" id="IPR002125">
    <property type="entry name" value="CMP_dCMP_dom"/>
</dbReference>
<dbReference type="InterPro" id="IPR035105">
    <property type="entry name" value="Deoxycytidylate_deaminase_dom"/>
</dbReference>
<dbReference type="SUPFAM" id="SSF53927">
    <property type="entry name" value="Cytidine deaminase-like"/>
    <property type="match status" value="1"/>
</dbReference>
<dbReference type="CDD" id="cd01286">
    <property type="entry name" value="deoxycytidylate_deaminase"/>
    <property type="match status" value="1"/>
</dbReference>
<keyword evidence="2" id="KW-0378">Hydrolase</keyword>
<dbReference type="Gene3D" id="3.40.140.10">
    <property type="entry name" value="Cytidine Deaminase, domain 2"/>
    <property type="match status" value="1"/>
</dbReference>
<evidence type="ECO:0000313" key="7">
    <source>
        <dbReference type="Proteomes" id="UP000593890"/>
    </source>
</evidence>
<dbReference type="PANTHER" id="PTHR11086">
    <property type="entry name" value="DEOXYCYTIDYLATE DEAMINASE-RELATED"/>
    <property type="match status" value="1"/>
</dbReference>
<evidence type="ECO:0000259" key="5">
    <source>
        <dbReference type="PROSITE" id="PS51747"/>
    </source>
</evidence>
<dbReference type="KEGG" id="sman:C12CBH8_05680"/>
<dbReference type="AlphaFoldDB" id="A0A7I8D363"/>
<dbReference type="InterPro" id="IPR016473">
    <property type="entry name" value="dCMP_deaminase"/>
</dbReference>
<feature type="active site" description="Proton donor" evidence="3">
    <location>
        <position position="81"/>
    </location>
</feature>
<dbReference type="EMBL" id="AP023321">
    <property type="protein sequence ID" value="BCI59929.1"/>
    <property type="molecule type" value="Genomic_DNA"/>
</dbReference>
<proteinExistence type="predicted"/>
<dbReference type="RefSeq" id="WP_090265161.1">
    <property type="nucleotide sequence ID" value="NZ_AP023321.1"/>
</dbReference>
<keyword evidence="7" id="KW-1185">Reference proteome</keyword>
<gene>
    <name evidence="6" type="ORF">C12CBH8_05680</name>
</gene>
<keyword evidence="4" id="KW-0479">Metal-binding</keyword>
<feature type="binding site" evidence="4">
    <location>
        <position position="79"/>
    </location>
    <ligand>
        <name>Zn(2+)</name>
        <dbReference type="ChEBI" id="CHEBI:29105"/>
        <note>catalytic</note>
    </ligand>
</feature>
<comment type="cofactor">
    <cofactor evidence="1 4">
        <name>Zn(2+)</name>
        <dbReference type="ChEBI" id="CHEBI:29105"/>
    </cofactor>
</comment>
<evidence type="ECO:0000256" key="3">
    <source>
        <dbReference type="PIRSR" id="PIRSR006019-1"/>
    </source>
</evidence>
<dbReference type="Proteomes" id="UP000593890">
    <property type="component" value="Chromosome"/>
</dbReference>
<dbReference type="GO" id="GO:0006220">
    <property type="term" value="P:pyrimidine nucleotide metabolic process"/>
    <property type="evidence" value="ECO:0007669"/>
    <property type="project" value="InterPro"/>
</dbReference>
<dbReference type="InterPro" id="IPR015517">
    <property type="entry name" value="dCMP_deaminase-rel"/>
</dbReference>
<evidence type="ECO:0000256" key="4">
    <source>
        <dbReference type="PIRSR" id="PIRSR006019-2"/>
    </source>
</evidence>
<name>A0A7I8D363_9FIRM</name>
<protein>
    <submittedName>
        <fullName evidence="6">Cytidine deaminase</fullName>
    </submittedName>
</protein>